<feature type="region of interest" description="Disordered" evidence="1">
    <location>
        <begin position="53"/>
        <end position="73"/>
    </location>
</feature>
<dbReference type="PANTHER" id="PTHR15555">
    <property type="entry name" value="ZINC FINGER HIT DOMAIN CONTAINING PROTEIN 2 PROTEIN FON -RELATED"/>
    <property type="match status" value="1"/>
</dbReference>
<gene>
    <name evidence="2" type="ORF">SCHCODRAFT_108109</name>
</gene>
<dbReference type="AlphaFoldDB" id="D8Q125"/>
<proteinExistence type="predicted"/>
<evidence type="ECO:0000313" key="2">
    <source>
        <dbReference type="EMBL" id="EFI97862.1"/>
    </source>
</evidence>
<accession>D8Q125</accession>
<dbReference type="InParanoid" id="D8Q125"/>
<name>D8Q125_SCHCM</name>
<dbReference type="eggNOG" id="KOG4317">
    <property type="taxonomic scope" value="Eukaryota"/>
</dbReference>
<dbReference type="HOGENOM" id="CLU_041572_0_0_1"/>
<dbReference type="RefSeq" id="XP_003032765.1">
    <property type="nucleotide sequence ID" value="XM_003032719.1"/>
</dbReference>
<evidence type="ECO:0000256" key="1">
    <source>
        <dbReference type="SAM" id="MobiDB-lite"/>
    </source>
</evidence>
<protein>
    <submittedName>
        <fullName evidence="2">Uncharacterized protein</fullName>
    </submittedName>
</protein>
<dbReference type="STRING" id="578458.D8Q125"/>
<dbReference type="InterPro" id="IPR039646">
    <property type="entry name" value="ZNHIT2"/>
</dbReference>
<organism evidence="3">
    <name type="scientific">Schizophyllum commune (strain H4-8 / FGSC 9210)</name>
    <name type="common">Split gill fungus</name>
    <dbReference type="NCBI Taxonomy" id="578458"/>
    <lineage>
        <taxon>Eukaryota</taxon>
        <taxon>Fungi</taxon>
        <taxon>Dikarya</taxon>
        <taxon>Basidiomycota</taxon>
        <taxon>Agaricomycotina</taxon>
        <taxon>Agaricomycetes</taxon>
        <taxon>Agaricomycetidae</taxon>
        <taxon>Agaricales</taxon>
        <taxon>Schizophyllaceae</taxon>
        <taxon>Schizophyllum</taxon>
    </lineage>
</organism>
<dbReference type="VEuPathDB" id="FungiDB:SCHCODRAFT_01087873"/>
<feature type="non-terminal residue" evidence="2">
    <location>
        <position position="393"/>
    </location>
</feature>
<dbReference type="PANTHER" id="PTHR15555:SF0">
    <property type="entry name" value="ZINC FINGER HIT DOMAIN-CONTAINING PROTEIN 2"/>
    <property type="match status" value="1"/>
</dbReference>
<sequence>MRRLFCALLTPSHNQCSEGFYKKQVASDIQGQPSASAEERRRMMEVLKRFEEAASDGLGEDLDDEDEDGSEAGDELAARLEGVDLDSIPPDELWELLTPEQRAKFMEAVNNPESELARSLLVSEQVAIRPPWWEADASRNEGKARPNSGEGPASIEGGRSSRPSSMRIPARMVKPLPVGQVSLVYNFVAICIAYAYTVRHLALSRLGDAGGEDADEARRIVRALVPFLSDKRSRTVFSGLEEAVTDVWSRMDGKTRSAPLFAALLKDTAALLRPSLVVASTSLHEGDFAVEESTDSSTLPQATSILVLSDLLQLFEDAAKSTPSTPIGHKLLFYAAHLASTPTQVLQLVAGEARARAAAFEREAQEIDGSANFGTTMKPAISTQRTPVIEELS</sequence>
<dbReference type="GeneID" id="9595789"/>
<dbReference type="EMBL" id="GL377305">
    <property type="protein sequence ID" value="EFI97862.1"/>
    <property type="molecule type" value="Genomic_DNA"/>
</dbReference>
<dbReference type="Proteomes" id="UP000007431">
    <property type="component" value="Unassembled WGS sequence"/>
</dbReference>
<dbReference type="KEGG" id="scm:SCHCO_01087873"/>
<feature type="region of interest" description="Disordered" evidence="1">
    <location>
        <begin position="133"/>
        <end position="166"/>
    </location>
</feature>
<dbReference type="OMA" id="AVITDIW"/>
<keyword evidence="3" id="KW-1185">Reference proteome</keyword>
<feature type="compositionally biased region" description="Acidic residues" evidence="1">
    <location>
        <begin position="58"/>
        <end position="73"/>
    </location>
</feature>
<dbReference type="OrthoDB" id="18412at2759"/>
<evidence type="ECO:0000313" key="3">
    <source>
        <dbReference type="Proteomes" id="UP000007431"/>
    </source>
</evidence>
<reference evidence="2 3" key="1">
    <citation type="journal article" date="2010" name="Nat. Biotechnol.">
        <title>Genome sequence of the model mushroom Schizophyllum commune.</title>
        <authorList>
            <person name="Ohm R.A."/>
            <person name="de Jong J.F."/>
            <person name="Lugones L.G."/>
            <person name="Aerts A."/>
            <person name="Kothe E."/>
            <person name="Stajich J.E."/>
            <person name="de Vries R.P."/>
            <person name="Record E."/>
            <person name="Levasseur A."/>
            <person name="Baker S.E."/>
            <person name="Bartholomew K.A."/>
            <person name="Coutinho P.M."/>
            <person name="Erdmann S."/>
            <person name="Fowler T.J."/>
            <person name="Gathman A.C."/>
            <person name="Lombard V."/>
            <person name="Henrissat B."/>
            <person name="Knabe N."/>
            <person name="Kuees U."/>
            <person name="Lilly W.W."/>
            <person name="Lindquist E."/>
            <person name="Lucas S."/>
            <person name="Magnuson J.K."/>
            <person name="Piumi F."/>
            <person name="Raudaskoski M."/>
            <person name="Salamov A."/>
            <person name="Schmutz J."/>
            <person name="Schwarze F.W.M.R."/>
            <person name="vanKuyk P.A."/>
            <person name="Horton J.S."/>
            <person name="Grigoriev I.V."/>
            <person name="Woesten H.A.B."/>
        </authorList>
    </citation>
    <scope>NUCLEOTIDE SEQUENCE [LARGE SCALE GENOMIC DNA]</scope>
    <source>
        <strain evidence="3">H4-8 / FGSC 9210</strain>
    </source>
</reference>